<feature type="region of interest" description="Disordered" evidence="1">
    <location>
        <begin position="1"/>
        <end position="126"/>
    </location>
</feature>
<dbReference type="AlphaFoldDB" id="A0A496PKQ3"/>
<dbReference type="EMBL" id="QQXL01000002">
    <property type="protein sequence ID" value="RKW70987.1"/>
    <property type="molecule type" value="Genomic_DNA"/>
</dbReference>
<comment type="caution">
    <text evidence="3">The sequence shown here is derived from an EMBL/GenBank/DDBJ whole genome shotgun (WGS) entry which is preliminary data.</text>
</comment>
<keyword evidence="2" id="KW-0472">Membrane</keyword>
<reference evidence="3 4" key="1">
    <citation type="submission" date="2018-07" db="EMBL/GenBank/DDBJ databases">
        <title>Arthrobacter sp. nov., isolated from raw cow's milk with high bacterial count.</title>
        <authorList>
            <person name="Hahne J."/>
            <person name="Isele D."/>
            <person name="Lipski A."/>
        </authorList>
    </citation>
    <scope>NUCLEOTIDE SEQUENCE [LARGE SCALE GENOMIC DNA]</scope>
    <source>
        <strain evidence="3 4">JZ R-183</strain>
    </source>
</reference>
<dbReference type="RefSeq" id="WP_121484322.1">
    <property type="nucleotide sequence ID" value="NZ_QQXL01000002.1"/>
</dbReference>
<evidence type="ECO:0000313" key="4">
    <source>
        <dbReference type="Proteomes" id="UP000273119"/>
    </source>
</evidence>
<accession>A0A496PKQ3</accession>
<gene>
    <name evidence="3" type="ORF">DWQ67_04055</name>
</gene>
<sequence>MSGSEDEWEDLVRRLEATESGVSEEGPEPARDQDQGPLPDDAGHGPGHASPHSPGGPSTPGTTSPGGSGNAGSSGPFSFKVDPASGFQRPGAASPSGLGNGHPGGITPRGPRDSDEPDDDPFVTDFVPPEAEPLLVGRPDRVIAWIIATGMPLLLLVLLIFARNAVPPLLWPVMLVSTLAAWVYLVWKLPVDREEDGDNGARI</sequence>
<proteinExistence type="predicted"/>
<feature type="transmembrane region" description="Helical" evidence="2">
    <location>
        <begin position="142"/>
        <end position="163"/>
    </location>
</feature>
<evidence type="ECO:0000256" key="2">
    <source>
        <dbReference type="SAM" id="Phobius"/>
    </source>
</evidence>
<keyword evidence="4" id="KW-1185">Reference proteome</keyword>
<feature type="compositionally biased region" description="Low complexity" evidence="1">
    <location>
        <begin position="47"/>
        <end position="63"/>
    </location>
</feature>
<protein>
    <submittedName>
        <fullName evidence="3">Uncharacterized protein</fullName>
    </submittedName>
</protein>
<keyword evidence="2" id="KW-0812">Transmembrane</keyword>
<dbReference type="Proteomes" id="UP000273119">
    <property type="component" value="Unassembled WGS sequence"/>
</dbReference>
<evidence type="ECO:0000256" key="1">
    <source>
        <dbReference type="SAM" id="MobiDB-lite"/>
    </source>
</evidence>
<organism evidence="3 4">
    <name type="scientific">Galactobacter caseinivorans</name>
    <dbReference type="NCBI Taxonomy" id="2676123"/>
    <lineage>
        <taxon>Bacteria</taxon>
        <taxon>Bacillati</taxon>
        <taxon>Actinomycetota</taxon>
        <taxon>Actinomycetes</taxon>
        <taxon>Micrococcales</taxon>
        <taxon>Micrococcaceae</taxon>
        <taxon>Galactobacter</taxon>
    </lineage>
</organism>
<name>A0A496PKQ3_9MICC</name>
<feature type="transmembrane region" description="Helical" evidence="2">
    <location>
        <begin position="169"/>
        <end position="187"/>
    </location>
</feature>
<keyword evidence="2" id="KW-1133">Transmembrane helix</keyword>
<evidence type="ECO:0000313" key="3">
    <source>
        <dbReference type="EMBL" id="RKW70987.1"/>
    </source>
</evidence>